<sequence>MLVDRKVLHYVRKVFGESVFTRYNWMGWELPDRYSSHRELGDAFMLVTPGRNWLYIGHPDIVMEVTRRRDDFPRCVELTQVLDVFGPNVGSVEGQQWVTQRKLMASCFNEQYNETVWSESISQTHDMIRYWTSRPSIRSIAHDLRTLSLDVLSKAGFGKSFKFEGYEETSHVDPSASYKDSLQLILEHCILIIAMGPKFFTKMPWLPHKYRQIGQAVTAFQKSMTDMYESEKAKVAQGVSGTAGSRTFLSSLAKASLDAKQGEGLTEREIYGNIFVINFAGHDTSSHVFTFAVYFLAANPGVQDWLSEELHSVLGDSPSHEWDYNTHFPRLKRCLAVLYETIRLYTPVPVTKWTREKTQTLDVGGKTLVLPPNTMICLAYSSLQTDPRWWGSDSLTWRPSRFIKPAEIESTPKGGETMMKEEEFLQPKRGTFVGWSEGARDCPGRKFSQVEFVATMASLFRDWRVNPVTFEGETIEAARERVLEPIKNDSAMVLLQQMLHPERAPLVWSKR</sequence>
<organism evidence="1 2">
    <name type="scientific">Lasiodiplodia mahajangana</name>
    <dbReference type="NCBI Taxonomy" id="1108764"/>
    <lineage>
        <taxon>Eukaryota</taxon>
        <taxon>Fungi</taxon>
        <taxon>Dikarya</taxon>
        <taxon>Ascomycota</taxon>
        <taxon>Pezizomycotina</taxon>
        <taxon>Dothideomycetes</taxon>
        <taxon>Dothideomycetes incertae sedis</taxon>
        <taxon>Botryosphaeriales</taxon>
        <taxon>Botryosphaeriaceae</taxon>
        <taxon>Lasiodiplodia</taxon>
    </lineage>
</organism>
<name>A0ACC2JZ24_9PEZI</name>
<dbReference type="Proteomes" id="UP001153332">
    <property type="component" value="Unassembled WGS sequence"/>
</dbReference>
<gene>
    <name evidence="1" type="ORF">O1611_g948</name>
</gene>
<keyword evidence="2" id="KW-1185">Reference proteome</keyword>
<comment type="caution">
    <text evidence="1">The sequence shown here is derived from an EMBL/GenBank/DDBJ whole genome shotgun (WGS) entry which is preliminary data.</text>
</comment>
<protein>
    <submittedName>
        <fullName evidence="1">Uncharacterized protein</fullName>
    </submittedName>
</protein>
<dbReference type="EMBL" id="JAPUUL010000097">
    <property type="protein sequence ID" value="KAJ8132674.1"/>
    <property type="molecule type" value="Genomic_DNA"/>
</dbReference>
<accession>A0ACC2JZ24</accession>
<reference evidence="1" key="1">
    <citation type="submission" date="2022-12" db="EMBL/GenBank/DDBJ databases">
        <title>Genome Sequence of Lasiodiplodia mahajangana.</title>
        <authorList>
            <person name="Buettner E."/>
        </authorList>
    </citation>
    <scope>NUCLEOTIDE SEQUENCE</scope>
    <source>
        <strain evidence="1">VT137</strain>
    </source>
</reference>
<proteinExistence type="predicted"/>
<evidence type="ECO:0000313" key="2">
    <source>
        <dbReference type="Proteomes" id="UP001153332"/>
    </source>
</evidence>
<evidence type="ECO:0000313" key="1">
    <source>
        <dbReference type="EMBL" id="KAJ8132674.1"/>
    </source>
</evidence>